<dbReference type="PANTHER" id="PTHR47049">
    <property type="entry name" value="PIEZO-TYPE MECHANOSENSITIVE ION CHANNEL HOMOLOG"/>
    <property type="match status" value="1"/>
</dbReference>
<keyword evidence="5" id="KW-1185">Reference proteome</keyword>
<protein>
    <submittedName>
        <fullName evidence="4">Piezo-type mechanosensitive ion channel component</fullName>
    </submittedName>
</protein>
<dbReference type="EMBL" id="BPLR01010499">
    <property type="protein sequence ID" value="GIY39706.1"/>
    <property type="molecule type" value="Genomic_DNA"/>
</dbReference>
<organism evidence="4 5">
    <name type="scientific">Caerostris extrusa</name>
    <name type="common">Bark spider</name>
    <name type="synonym">Caerostris bankana</name>
    <dbReference type="NCBI Taxonomy" id="172846"/>
    <lineage>
        <taxon>Eukaryota</taxon>
        <taxon>Metazoa</taxon>
        <taxon>Ecdysozoa</taxon>
        <taxon>Arthropoda</taxon>
        <taxon>Chelicerata</taxon>
        <taxon>Arachnida</taxon>
        <taxon>Araneae</taxon>
        <taxon>Araneomorphae</taxon>
        <taxon>Entelegynae</taxon>
        <taxon>Araneoidea</taxon>
        <taxon>Araneidae</taxon>
        <taxon>Caerostris</taxon>
    </lineage>
</organism>
<feature type="domain" description="Piezo TM1-24" evidence="3">
    <location>
        <begin position="1"/>
        <end position="97"/>
    </location>
</feature>
<dbReference type="AlphaFoldDB" id="A0AAV4T2Y5"/>
<accession>A0AAV4T2Y5</accession>
<evidence type="ECO:0000256" key="2">
    <source>
        <dbReference type="SAM" id="Phobius"/>
    </source>
</evidence>
<reference evidence="4 5" key="1">
    <citation type="submission" date="2021-06" db="EMBL/GenBank/DDBJ databases">
        <title>Caerostris extrusa draft genome.</title>
        <authorList>
            <person name="Kono N."/>
            <person name="Arakawa K."/>
        </authorList>
    </citation>
    <scope>NUCLEOTIDE SEQUENCE [LARGE SCALE GENOMIC DNA]</scope>
</reference>
<gene>
    <name evidence="4" type="primary">Piezo</name>
    <name evidence="4" type="ORF">CEXT_672901</name>
</gene>
<dbReference type="Proteomes" id="UP001054945">
    <property type="component" value="Unassembled WGS sequence"/>
</dbReference>
<dbReference type="InterPro" id="IPR027272">
    <property type="entry name" value="Piezo"/>
</dbReference>
<feature type="compositionally biased region" description="Polar residues" evidence="1">
    <location>
        <begin position="156"/>
        <end position="167"/>
    </location>
</feature>
<name>A0AAV4T2Y5_CAEEX</name>
<sequence>MFQFSYQLWRRIMYGFWLTVIVFSMLVLIIIYTYQFKDFDYYWEKYLHVSKKVCKQRDLGLELYDSDTGTLFVKLLTPTFFLIITIIQLHYFHKDFLLISDIHYRSSEYIADTTQLTTASNIPNDSTETHITIEHENEIECPKTLDLKSPNRRRTASPTSELGTPTTLKEEVESNRAEREFKAVKICLDNIFQDVQQWFTSISEILWRILEIHIIKVVLLSTFILAAYDVCAIHFFAFVVFVVVALPLPALQSFFSHCMSIWVAVLLLSKMIYQLNIVDNLNWRRNCSAVMFINSSTDFPFPFNTTIDNHDWIGFKRTLDLANYCKGYIGLILVLTIQAVVKIRQEVNRIQLNLPEPKTGIIFPEATRSTADDNLSRMFKIFSKLFFFTNLALSFVT</sequence>
<dbReference type="GO" id="GO:0008381">
    <property type="term" value="F:mechanosensitive monoatomic ion channel activity"/>
    <property type="evidence" value="ECO:0007669"/>
    <property type="project" value="InterPro"/>
</dbReference>
<evidence type="ECO:0000313" key="5">
    <source>
        <dbReference type="Proteomes" id="UP001054945"/>
    </source>
</evidence>
<dbReference type="InterPro" id="IPR056769">
    <property type="entry name" value="Piezo_TM1-24"/>
</dbReference>
<dbReference type="GO" id="GO:0016020">
    <property type="term" value="C:membrane"/>
    <property type="evidence" value="ECO:0007669"/>
    <property type="project" value="InterPro"/>
</dbReference>
<feature type="region of interest" description="Disordered" evidence="1">
    <location>
        <begin position="148"/>
        <end position="169"/>
    </location>
</feature>
<dbReference type="Pfam" id="PF24871">
    <property type="entry name" value="Piezo_TM1-24"/>
    <property type="match status" value="1"/>
</dbReference>
<keyword evidence="2" id="KW-1133">Transmembrane helix</keyword>
<feature type="transmembrane region" description="Helical" evidence="2">
    <location>
        <begin position="254"/>
        <end position="273"/>
    </location>
</feature>
<evidence type="ECO:0000256" key="1">
    <source>
        <dbReference type="SAM" id="MobiDB-lite"/>
    </source>
</evidence>
<dbReference type="PANTHER" id="PTHR47049:SF2">
    <property type="entry name" value="PIEZO-TYPE MECHANOSENSITIVE ION CHANNEL HOMOLOG"/>
    <property type="match status" value="1"/>
</dbReference>
<evidence type="ECO:0000259" key="3">
    <source>
        <dbReference type="Pfam" id="PF24871"/>
    </source>
</evidence>
<comment type="caution">
    <text evidence="4">The sequence shown here is derived from an EMBL/GenBank/DDBJ whole genome shotgun (WGS) entry which is preliminary data.</text>
</comment>
<evidence type="ECO:0000313" key="4">
    <source>
        <dbReference type="EMBL" id="GIY39706.1"/>
    </source>
</evidence>
<keyword evidence="2" id="KW-0812">Transmembrane</keyword>
<feature type="transmembrane region" description="Helical" evidence="2">
    <location>
        <begin position="12"/>
        <end position="34"/>
    </location>
</feature>
<proteinExistence type="predicted"/>
<keyword evidence="2" id="KW-0472">Membrane</keyword>
<feature type="transmembrane region" description="Helical" evidence="2">
    <location>
        <begin position="217"/>
        <end position="248"/>
    </location>
</feature>
<feature type="transmembrane region" description="Helical" evidence="2">
    <location>
        <begin position="71"/>
        <end position="92"/>
    </location>
</feature>